<feature type="transmembrane region" description="Helical" evidence="1">
    <location>
        <begin position="52"/>
        <end position="74"/>
    </location>
</feature>
<feature type="transmembrane region" description="Helical" evidence="1">
    <location>
        <begin position="181"/>
        <end position="208"/>
    </location>
</feature>
<feature type="transmembrane region" description="Helical" evidence="1">
    <location>
        <begin position="118"/>
        <end position="136"/>
    </location>
</feature>
<dbReference type="Proteomes" id="UP000254869">
    <property type="component" value="Unassembled WGS sequence"/>
</dbReference>
<feature type="transmembrane region" description="Helical" evidence="1">
    <location>
        <begin position="21"/>
        <end position="40"/>
    </location>
</feature>
<comment type="caution">
    <text evidence="2">The sequence shown here is derived from an EMBL/GenBank/DDBJ whole genome shotgun (WGS) entry which is preliminary data.</text>
</comment>
<sequence>MTYAKIDPMITGAGTALWVRAVRFGFGVLGIVALLWIPLRNLGVDGFSLGNYLSYFTIESNIFGVLVLVAGGLLDPTGRRWQTLRGAAALYLLITGVVYAVLLANIDVMLQDRWINDVLHRVLPIVLVADWLLVPARLGISMRLVASWLIYPAVYGVYSLIRGAMVHWYPYPFLDPRTQGYASLFIGLVILAVVFAFLAAAIAGLGTLRGAHRASE</sequence>
<dbReference type="STRING" id="1210086.GCA_001613105_02457"/>
<dbReference type="RefSeq" id="WP_245998006.1">
    <property type="nucleotide sequence ID" value="NZ_QQBC01000007.1"/>
</dbReference>
<keyword evidence="1" id="KW-1133">Transmembrane helix</keyword>
<feature type="transmembrane region" description="Helical" evidence="1">
    <location>
        <begin position="86"/>
        <end position="106"/>
    </location>
</feature>
<protein>
    <recommendedName>
        <fullName evidence="4">FAR-17a/AIG1-like protein</fullName>
    </recommendedName>
</protein>
<keyword evidence="1" id="KW-0812">Transmembrane</keyword>
<feature type="transmembrane region" description="Helical" evidence="1">
    <location>
        <begin position="148"/>
        <end position="169"/>
    </location>
</feature>
<gene>
    <name evidence="2" type="ORF">DFR76_107118</name>
</gene>
<dbReference type="AlphaFoldDB" id="A0A370I1X2"/>
<evidence type="ECO:0000313" key="3">
    <source>
        <dbReference type="Proteomes" id="UP000254869"/>
    </source>
</evidence>
<evidence type="ECO:0008006" key="4">
    <source>
        <dbReference type="Google" id="ProtNLM"/>
    </source>
</evidence>
<evidence type="ECO:0000256" key="1">
    <source>
        <dbReference type="SAM" id="Phobius"/>
    </source>
</evidence>
<name>A0A370I1X2_9NOCA</name>
<keyword evidence="3" id="KW-1185">Reference proteome</keyword>
<reference evidence="2 3" key="1">
    <citation type="submission" date="2018-07" db="EMBL/GenBank/DDBJ databases">
        <title>Genomic Encyclopedia of Type Strains, Phase IV (KMG-IV): sequencing the most valuable type-strain genomes for metagenomic binning, comparative biology and taxonomic classification.</title>
        <authorList>
            <person name="Goeker M."/>
        </authorList>
    </citation>
    <scope>NUCLEOTIDE SEQUENCE [LARGE SCALE GENOMIC DNA]</scope>
    <source>
        <strain evidence="2 3">DSM 44290</strain>
    </source>
</reference>
<organism evidence="2 3">
    <name type="scientific">Nocardia pseudobrasiliensis</name>
    <dbReference type="NCBI Taxonomy" id="45979"/>
    <lineage>
        <taxon>Bacteria</taxon>
        <taxon>Bacillati</taxon>
        <taxon>Actinomycetota</taxon>
        <taxon>Actinomycetes</taxon>
        <taxon>Mycobacteriales</taxon>
        <taxon>Nocardiaceae</taxon>
        <taxon>Nocardia</taxon>
    </lineage>
</organism>
<keyword evidence="1" id="KW-0472">Membrane</keyword>
<accession>A0A370I1X2</accession>
<proteinExistence type="predicted"/>
<evidence type="ECO:0000313" key="2">
    <source>
        <dbReference type="EMBL" id="RDI64743.1"/>
    </source>
</evidence>
<dbReference type="InterPro" id="IPR049713">
    <property type="entry name" value="Pr6Pr-like"/>
</dbReference>
<dbReference type="EMBL" id="QQBC01000007">
    <property type="protein sequence ID" value="RDI64743.1"/>
    <property type="molecule type" value="Genomic_DNA"/>
</dbReference>
<dbReference type="NCBIfam" id="NF038065">
    <property type="entry name" value="Pr6Pr"/>
    <property type="match status" value="1"/>
</dbReference>